<evidence type="ECO:0000256" key="1">
    <source>
        <dbReference type="ARBA" id="ARBA00004613"/>
    </source>
</evidence>
<dbReference type="EMBL" id="KN824297">
    <property type="protein sequence ID" value="KIM27681.1"/>
    <property type="molecule type" value="Genomic_DNA"/>
</dbReference>
<proteinExistence type="predicted"/>
<keyword evidence="4" id="KW-1015">Disulfide bond</keyword>
<evidence type="ECO:0000259" key="5">
    <source>
        <dbReference type="Pfam" id="PF05730"/>
    </source>
</evidence>
<dbReference type="GO" id="GO:0005576">
    <property type="term" value="C:extracellular region"/>
    <property type="evidence" value="ECO:0007669"/>
    <property type="project" value="UniProtKB-SubCell"/>
</dbReference>
<keyword evidence="3" id="KW-0732">Signal</keyword>
<organism evidence="6 7">
    <name type="scientific">Serendipita vermifera MAFF 305830</name>
    <dbReference type="NCBI Taxonomy" id="933852"/>
    <lineage>
        <taxon>Eukaryota</taxon>
        <taxon>Fungi</taxon>
        <taxon>Dikarya</taxon>
        <taxon>Basidiomycota</taxon>
        <taxon>Agaricomycotina</taxon>
        <taxon>Agaricomycetes</taxon>
        <taxon>Sebacinales</taxon>
        <taxon>Serendipitaceae</taxon>
        <taxon>Serendipita</taxon>
    </lineage>
</organism>
<keyword evidence="7" id="KW-1185">Reference proteome</keyword>
<reference evidence="6 7" key="1">
    <citation type="submission" date="2014-04" db="EMBL/GenBank/DDBJ databases">
        <authorList>
            <consortium name="DOE Joint Genome Institute"/>
            <person name="Kuo A."/>
            <person name="Zuccaro A."/>
            <person name="Kohler A."/>
            <person name="Nagy L.G."/>
            <person name="Floudas D."/>
            <person name="Copeland A."/>
            <person name="Barry K.W."/>
            <person name="Cichocki N."/>
            <person name="Veneault-Fourrey C."/>
            <person name="LaButti K."/>
            <person name="Lindquist E.A."/>
            <person name="Lipzen A."/>
            <person name="Lundell T."/>
            <person name="Morin E."/>
            <person name="Murat C."/>
            <person name="Sun H."/>
            <person name="Tunlid A."/>
            <person name="Henrissat B."/>
            <person name="Grigoriev I.V."/>
            <person name="Hibbett D.S."/>
            <person name="Martin F."/>
            <person name="Nordberg H.P."/>
            <person name="Cantor M.N."/>
            <person name="Hua S.X."/>
        </authorList>
    </citation>
    <scope>NUCLEOTIDE SEQUENCE [LARGE SCALE GENOMIC DNA]</scope>
    <source>
        <strain evidence="6 7">MAFF 305830</strain>
    </source>
</reference>
<gene>
    <name evidence="6" type="ORF">M408DRAFT_329872</name>
</gene>
<dbReference type="HOGENOM" id="CLU_2470482_0_0_1"/>
<evidence type="ECO:0000256" key="4">
    <source>
        <dbReference type="ARBA" id="ARBA00023157"/>
    </source>
</evidence>
<accession>A0A0C3B8B2</accession>
<comment type="subcellular location">
    <subcellularLocation>
        <location evidence="1">Secreted</location>
    </subcellularLocation>
</comment>
<name>A0A0C3B8B2_SERVB</name>
<evidence type="ECO:0000256" key="2">
    <source>
        <dbReference type="ARBA" id="ARBA00022525"/>
    </source>
</evidence>
<keyword evidence="2" id="KW-0964">Secreted</keyword>
<dbReference type="Pfam" id="PF05730">
    <property type="entry name" value="CFEM"/>
    <property type="match status" value="1"/>
</dbReference>
<dbReference type="AlphaFoldDB" id="A0A0C3B8B2"/>
<reference evidence="7" key="2">
    <citation type="submission" date="2015-01" db="EMBL/GenBank/DDBJ databases">
        <title>Evolutionary Origins and Diversification of the Mycorrhizal Mutualists.</title>
        <authorList>
            <consortium name="DOE Joint Genome Institute"/>
            <consortium name="Mycorrhizal Genomics Consortium"/>
            <person name="Kohler A."/>
            <person name="Kuo A."/>
            <person name="Nagy L.G."/>
            <person name="Floudas D."/>
            <person name="Copeland A."/>
            <person name="Barry K.W."/>
            <person name="Cichocki N."/>
            <person name="Veneault-Fourrey C."/>
            <person name="LaButti K."/>
            <person name="Lindquist E.A."/>
            <person name="Lipzen A."/>
            <person name="Lundell T."/>
            <person name="Morin E."/>
            <person name="Murat C."/>
            <person name="Riley R."/>
            <person name="Ohm R."/>
            <person name="Sun H."/>
            <person name="Tunlid A."/>
            <person name="Henrissat B."/>
            <person name="Grigoriev I.V."/>
            <person name="Hibbett D.S."/>
            <person name="Martin F."/>
        </authorList>
    </citation>
    <scope>NUCLEOTIDE SEQUENCE [LARGE SCALE GENOMIC DNA]</scope>
    <source>
        <strain evidence="7">MAFF 305830</strain>
    </source>
</reference>
<evidence type="ECO:0000313" key="6">
    <source>
        <dbReference type="EMBL" id="KIM27681.1"/>
    </source>
</evidence>
<feature type="domain" description="CFEM" evidence="5">
    <location>
        <begin position="18"/>
        <end position="75"/>
    </location>
</feature>
<evidence type="ECO:0000313" key="7">
    <source>
        <dbReference type="Proteomes" id="UP000054097"/>
    </source>
</evidence>
<evidence type="ECO:0000256" key="3">
    <source>
        <dbReference type="ARBA" id="ARBA00022729"/>
    </source>
</evidence>
<protein>
    <recommendedName>
        <fullName evidence="5">CFEM domain-containing protein</fullName>
    </recommendedName>
</protein>
<dbReference type="Proteomes" id="UP000054097">
    <property type="component" value="Unassembled WGS sequence"/>
</dbReference>
<sequence length="88" mass="9786">MEIPQLRRNRIYRRQTTLPPLPDCVNTCITHQSTVDSQREGGCAFTDTRCQCGSAAYAQPVYDCMAAVSDSCSHHSAIDDIHLKDVQS</sequence>
<dbReference type="InterPro" id="IPR008427">
    <property type="entry name" value="Extracellular_membr_CFEM_dom"/>
</dbReference>